<keyword evidence="7 15" id="KW-0812">Transmembrane</keyword>
<comment type="similarity">
    <text evidence="13">Belongs to the SAT4 family.</text>
</comment>
<evidence type="ECO:0000256" key="5">
    <source>
        <dbReference type="ARBA" id="ARBA00022525"/>
    </source>
</evidence>
<dbReference type="AlphaFoldDB" id="A0A2V1D3U5"/>
<gene>
    <name evidence="17" type="ORF">DM02DRAFT_484696</name>
</gene>
<feature type="non-terminal residue" evidence="17">
    <location>
        <position position="333"/>
    </location>
</feature>
<evidence type="ECO:0000256" key="1">
    <source>
        <dbReference type="ARBA" id="ARBA00004141"/>
    </source>
</evidence>
<evidence type="ECO:0000256" key="2">
    <source>
        <dbReference type="ARBA" id="ARBA00004589"/>
    </source>
</evidence>
<dbReference type="SMART" id="SM00747">
    <property type="entry name" value="CFEM"/>
    <property type="match status" value="1"/>
</dbReference>
<keyword evidence="12" id="KW-0449">Lipoprotein</keyword>
<evidence type="ECO:0000259" key="16">
    <source>
        <dbReference type="PROSITE" id="PS52012"/>
    </source>
</evidence>
<proteinExistence type="inferred from homology"/>
<accession>A0A2V1D3U5</accession>
<dbReference type="STRING" id="97972.A0A2V1D3U5"/>
<feature type="transmembrane region" description="Helical" evidence="15">
    <location>
        <begin position="186"/>
        <end position="209"/>
    </location>
</feature>
<feature type="binding site" description="axial binding residue" evidence="14">
    <location>
        <position position="27"/>
    </location>
    <ligand>
        <name>heme</name>
        <dbReference type="ChEBI" id="CHEBI:30413"/>
    </ligand>
    <ligandPart>
        <name>Fe</name>
        <dbReference type="ChEBI" id="CHEBI:18248"/>
    </ligandPart>
</feature>
<feature type="non-terminal residue" evidence="17">
    <location>
        <position position="1"/>
    </location>
</feature>
<feature type="transmembrane region" description="Helical" evidence="15">
    <location>
        <begin position="109"/>
        <end position="133"/>
    </location>
</feature>
<dbReference type="PROSITE" id="PS52012">
    <property type="entry name" value="CFEM"/>
    <property type="match status" value="1"/>
</dbReference>
<dbReference type="PANTHER" id="PTHR33048">
    <property type="entry name" value="PTH11-LIKE INTEGRAL MEMBRANE PROTEIN (AFU_ORTHOLOGUE AFUA_5G11245)"/>
    <property type="match status" value="1"/>
</dbReference>
<protein>
    <recommendedName>
        <fullName evidence="16">CFEM domain-containing protein</fullName>
    </recommendedName>
</protein>
<keyword evidence="6" id="KW-0336">GPI-anchor</keyword>
<name>A0A2V1D3U5_9PLEO</name>
<organism evidence="17 18">
    <name type="scientific">Periconia macrospinosa</name>
    <dbReference type="NCBI Taxonomy" id="97972"/>
    <lineage>
        <taxon>Eukaryota</taxon>
        <taxon>Fungi</taxon>
        <taxon>Dikarya</taxon>
        <taxon>Ascomycota</taxon>
        <taxon>Pezizomycotina</taxon>
        <taxon>Dothideomycetes</taxon>
        <taxon>Pleosporomycetidae</taxon>
        <taxon>Pleosporales</taxon>
        <taxon>Massarineae</taxon>
        <taxon>Periconiaceae</taxon>
        <taxon>Periconia</taxon>
    </lineage>
</organism>
<evidence type="ECO:0000256" key="9">
    <source>
        <dbReference type="ARBA" id="ARBA00022989"/>
    </source>
</evidence>
<reference evidence="17 18" key="1">
    <citation type="journal article" date="2018" name="Sci. Rep.">
        <title>Comparative genomics provides insights into the lifestyle and reveals functional heterogeneity of dark septate endophytic fungi.</title>
        <authorList>
            <person name="Knapp D.G."/>
            <person name="Nemeth J.B."/>
            <person name="Barry K."/>
            <person name="Hainaut M."/>
            <person name="Henrissat B."/>
            <person name="Johnson J."/>
            <person name="Kuo A."/>
            <person name="Lim J.H.P."/>
            <person name="Lipzen A."/>
            <person name="Nolan M."/>
            <person name="Ohm R.A."/>
            <person name="Tamas L."/>
            <person name="Grigoriev I.V."/>
            <person name="Spatafora J.W."/>
            <person name="Nagy L.G."/>
            <person name="Kovacs G.M."/>
        </authorList>
    </citation>
    <scope>NUCLEOTIDE SEQUENCE [LARGE SCALE GENOMIC DNA]</scope>
    <source>
        <strain evidence="17 18">DSE2036</strain>
    </source>
</reference>
<feature type="transmembrane region" description="Helical" evidence="15">
    <location>
        <begin position="307"/>
        <end position="328"/>
    </location>
</feature>
<comment type="subcellular location">
    <subcellularLocation>
        <location evidence="2">Membrane</location>
        <topology evidence="2">Lipid-anchor</topology>
        <topology evidence="2">GPI-anchor</topology>
    </subcellularLocation>
    <subcellularLocation>
        <location evidence="1">Membrane</location>
        <topology evidence="1">Multi-pass membrane protein</topology>
    </subcellularLocation>
    <subcellularLocation>
        <location evidence="3">Secreted</location>
    </subcellularLocation>
</comment>
<feature type="disulfide bond" evidence="14">
    <location>
        <begin position="23"/>
        <end position="30"/>
    </location>
</feature>
<dbReference type="Proteomes" id="UP000244855">
    <property type="component" value="Unassembled WGS sequence"/>
</dbReference>
<evidence type="ECO:0000313" key="17">
    <source>
        <dbReference type="EMBL" id="PVH92299.1"/>
    </source>
</evidence>
<dbReference type="GO" id="GO:0046872">
    <property type="term" value="F:metal ion binding"/>
    <property type="evidence" value="ECO:0007669"/>
    <property type="project" value="UniProtKB-UniRule"/>
</dbReference>
<feature type="disulfide bond" evidence="14">
    <location>
        <begin position="9"/>
        <end position="49"/>
    </location>
</feature>
<comment type="similarity">
    <text evidence="4">Belongs to the RBT5 family.</text>
</comment>
<evidence type="ECO:0000256" key="3">
    <source>
        <dbReference type="ARBA" id="ARBA00004613"/>
    </source>
</evidence>
<dbReference type="Pfam" id="PF20684">
    <property type="entry name" value="Fung_rhodopsin"/>
    <property type="match status" value="1"/>
</dbReference>
<evidence type="ECO:0000256" key="12">
    <source>
        <dbReference type="ARBA" id="ARBA00023288"/>
    </source>
</evidence>
<feature type="disulfide bond" evidence="14">
    <location>
        <begin position="13"/>
        <end position="44"/>
    </location>
</feature>
<evidence type="ECO:0000256" key="6">
    <source>
        <dbReference type="ARBA" id="ARBA00022622"/>
    </source>
</evidence>
<evidence type="ECO:0000256" key="8">
    <source>
        <dbReference type="ARBA" id="ARBA00022729"/>
    </source>
</evidence>
<keyword evidence="11 14" id="KW-1015">Disulfide bond</keyword>
<keyword evidence="9 15" id="KW-1133">Transmembrane helix</keyword>
<dbReference type="InterPro" id="IPR052337">
    <property type="entry name" value="SAT4-like"/>
</dbReference>
<feature type="disulfide bond" evidence="14">
    <location>
        <begin position="32"/>
        <end position="65"/>
    </location>
</feature>
<evidence type="ECO:0000256" key="4">
    <source>
        <dbReference type="ARBA" id="ARBA00010031"/>
    </source>
</evidence>
<keyword evidence="14" id="KW-0479">Metal-binding</keyword>
<dbReference type="OrthoDB" id="408702at2759"/>
<evidence type="ECO:0000256" key="7">
    <source>
        <dbReference type="ARBA" id="ARBA00022692"/>
    </source>
</evidence>
<evidence type="ECO:0000256" key="15">
    <source>
        <dbReference type="SAM" id="Phobius"/>
    </source>
</evidence>
<keyword evidence="14" id="KW-0408">Iron</keyword>
<keyword evidence="14" id="KW-0349">Heme</keyword>
<feature type="transmembrane region" description="Helical" evidence="15">
    <location>
        <begin position="265"/>
        <end position="287"/>
    </location>
</feature>
<evidence type="ECO:0000256" key="10">
    <source>
        <dbReference type="ARBA" id="ARBA00023136"/>
    </source>
</evidence>
<dbReference type="EMBL" id="KZ805696">
    <property type="protein sequence ID" value="PVH92299.1"/>
    <property type="molecule type" value="Genomic_DNA"/>
</dbReference>
<feature type="transmembrane region" description="Helical" evidence="15">
    <location>
        <begin position="77"/>
        <end position="97"/>
    </location>
</feature>
<feature type="transmembrane region" description="Helical" evidence="15">
    <location>
        <begin position="153"/>
        <end position="174"/>
    </location>
</feature>
<dbReference type="GO" id="GO:0005576">
    <property type="term" value="C:extracellular region"/>
    <property type="evidence" value="ECO:0007669"/>
    <property type="project" value="UniProtKB-SubCell"/>
</dbReference>
<dbReference type="PANTHER" id="PTHR33048:SF131">
    <property type="entry name" value="INTEGRAL MEMBRANE PROTEIN"/>
    <property type="match status" value="1"/>
</dbReference>
<evidence type="ECO:0000313" key="18">
    <source>
        <dbReference type="Proteomes" id="UP000244855"/>
    </source>
</evidence>
<evidence type="ECO:0000256" key="14">
    <source>
        <dbReference type="PROSITE-ProRule" id="PRU01356"/>
    </source>
</evidence>
<feature type="domain" description="CFEM" evidence="16">
    <location>
        <begin position="1"/>
        <end position="92"/>
    </location>
</feature>
<feature type="transmembrane region" description="Helical" evidence="15">
    <location>
        <begin position="229"/>
        <end position="253"/>
    </location>
</feature>
<keyword evidence="6" id="KW-0325">Glycoprotein</keyword>
<keyword evidence="8" id="KW-0732">Signal</keyword>
<keyword evidence="5" id="KW-0964">Secreted</keyword>
<dbReference type="InterPro" id="IPR049326">
    <property type="entry name" value="Rhodopsin_dom_fungi"/>
</dbReference>
<evidence type="ECO:0000256" key="11">
    <source>
        <dbReference type="ARBA" id="ARBA00023157"/>
    </source>
</evidence>
<keyword evidence="10 15" id="KW-0472">Membrane</keyword>
<dbReference type="GO" id="GO:0098552">
    <property type="term" value="C:side of membrane"/>
    <property type="evidence" value="ECO:0007669"/>
    <property type="project" value="UniProtKB-KW"/>
</dbReference>
<evidence type="ECO:0000256" key="13">
    <source>
        <dbReference type="ARBA" id="ARBA00038359"/>
    </source>
</evidence>
<sequence>LTVADMPACGFSCVVKHISTSACEITDVRCRCTDRDFARSLIPCILAECKMDEMIALARVEQQMCGLKTESKSRQTILYSSVGYTIGIVTVILRIWAKVITRGFTLDDWIIVGAILLMVLPLACVIKMCTIGFGRHIWNIPDGRTFSYILQLFWISGSTYIIVLGAIKISLCLLYIRIFPGSQRRIVTYTIMAFIIVSDVILYFVYLFICNPVRGYWHIDIGAKCLNMNAIGFAVSSFAIVQDVLLLVWPLICVWNLDLSRQRKFAVGVMIIIGAIGCITTVLRLHTLVSFHTTLDPTWDFVSLANWTIFELLSGIFCASLPAIRILFSHYLP</sequence>
<keyword evidence="18" id="KW-1185">Reference proteome</keyword>
<dbReference type="Pfam" id="PF05730">
    <property type="entry name" value="CFEM"/>
    <property type="match status" value="1"/>
</dbReference>
<dbReference type="InterPro" id="IPR008427">
    <property type="entry name" value="Extracellular_membr_CFEM_dom"/>
</dbReference>